<evidence type="ECO:0000259" key="10">
    <source>
        <dbReference type="PROSITE" id="PS50991"/>
    </source>
</evidence>
<dbReference type="PROSITE" id="PS50991">
    <property type="entry name" value="PYR_CT"/>
    <property type="match status" value="1"/>
</dbReference>
<dbReference type="EC" id="2.3.3.13" evidence="4"/>
<dbReference type="GO" id="GO:0046872">
    <property type="term" value="F:metal ion binding"/>
    <property type="evidence" value="ECO:0007669"/>
    <property type="project" value="UniProtKB-KW"/>
</dbReference>
<dbReference type="InterPro" id="IPR013709">
    <property type="entry name" value="2-isopropylmalate_synth_dimer"/>
</dbReference>
<dbReference type="Proteomes" id="UP000189274">
    <property type="component" value="Unassembled WGS sequence"/>
</dbReference>
<evidence type="ECO:0000313" key="12">
    <source>
        <dbReference type="Proteomes" id="UP000189274"/>
    </source>
</evidence>
<evidence type="ECO:0000256" key="1">
    <source>
        <dbReference type="ARBA" id="ARBA00001968"/>
    </source>
</evidence>
<dbReference type="NCBIfam" id="TIGR00970">
    <property type="entry name" value="leuA_yeast"/>
    <property type="match status" value="1"/>
</dbReference>
<dbReference type="SUPFAM" id="SSF51569">
    <property type="entry name" value="Aldolase"/>
    <property type="match status" value="1"/>
</dbReference>
<dbReference type="FunFam" id="3.20.20.70:FF:000045">
    <property type="entry name" value="2-isopropylmalate synthase"/>
    <property type="match status" value="1"/>
</dbReference>
<dbReference type="InterPro" id="IPR013785">
    <property type="entry name" value="Aldolase_TIM"/>
</dbReference>
<dbReference type="SUPFAM" id="SSF89000">
    <property type="entry name" value="post-HMGL domain-like"/>
    <property type="match status" value="1"/>
</dbReference>
<dbReference type="Gene3D" id="3.30.160.270">
    <property type="match status" value="1"/>
</dbReference>
<keyword evidence="6" id="KW-0028">Amino-acid biosynthesis</keyword>
<keyword evidence="7" id="KW-0808">Transferase</keyword>
<dbReference type="InterPro" id="IPR005668">
    <property type="entry name" value="IPM_Synthase"/>
</dbReference>
<dbReference type="GO" id="GO:0003852">
    <property type="term" value="F:2-isopropylmalate synthase activity"/>
    <property type="evidence" value="ECO:0007669"/>
    <property type="project" value="UniProtKB-EC"/>
</dbReference>
<evidence type="ECO:0000313" key="11">
    <source>
        <dbReference type="EMBL" id="ONH75218.1"/>
    </source>
</evidence>
<dbReference type="SUPFAM" id="SSF110921">
    <property type="entry name" value="2-isopropylmalate synthase LeuA, allosteric (dimerisation) domain"/>
    <property type="match status" value="1"/>
</dbReference>
<dbReference type="InterPro" id="IPR000891">
    <property type="entry name" value="PYR_CT"/>
</dbReference>
<evidence type="ECO:0000256" key="8">
    <source>
        <dbReference type="ARBA" id="ARBA00022723"/>
    </source>
</evidence>
<dbReference type="PANTHER" id="PTHR46911:SF2">
    <property type="entry name" value="2-ISOPROPYLMALATE SYNTHASE-RELATED"/>
    <property type="match status" value="1"/>
</dbReference>
<dbReference type="Gene3D" id="3.40.50.1820">
    <property type="entry name" value="alpha/beta hydrolase"/>
    <property type="match status" value="1"/>
</dbReference>
<evidence type="ECO:0000256" key="2">
    <source>
        <dbReference type="ARBA" id="ARBA00004689"/>
    </source>
</evidence>
<reference evidence="12" key="1">
    <citation type="journal article" date="2017" name="Genome Announc.">
        <title>Genome sequences of Cyberlindnera fabianii 65, Pichia kudriavzevii 129, and Saccharomyces cerevisiae 131 isolated from fermented masau fruits in Zimbabwe.</title>
        <authorList>
            <person name="van Rijswijck I.M.H."/>
            <person name="Derks M.F.L."/>
            <person name="Abee T."/>
            <person name="de Ridder D."/>
            <person name="Smid E.J."/>
        </authorList>
    </citation>
    <scope>NUCLEOTIDE SEQUENCE [LARGE SCALE GENOMIC DNA]</scope>
    <source>
        <strain evidence="12">129</strain>
    </source>
</reference>
<comment type="pathway">
    <text evidence="2">Amino-acid biosynthesis; L-leucine biosynthesis; L-leucine from 3-methyl-2-oxobutanoate: step 1/4.</text>
</comment>
<dbReference type="NCBIfam" id="NF002991">
    <property type="entry name" value="PRK03739.1"/>
    <property type="match status" value="1"/>
</dbReference>
<feature type="domain" description="Pyruvate carboxyltransferase" evidence="10">
    <location>
        <begin position="528"/>
        <end position="803"/>
    </location>
</feature>
<gene>
    <name evidence="11" type="ORF">BOH78_1938</name>
</gene>
<dbReference type="GO" id="GO:0004721">
    <property type="term" value="F:phosphoprotein phosphatase activity"/>
    <property type="evidence" value="ECO:0007669"/>
    <property type="project" value="InterPro"/>
</dbReference>
<dbReference type="InterPro" id="IPR039371">
    <property type="entry name" value="LeuA_N_DRE-TIM"/>
</dbReference>
<keyword evidence="9" id="KW-0100">Branched-chain amino acid biosynthesis</keyword>
<dbReference type="GO" id="GO:0009098">
    <property type="term" value="P:L-leucine biosynthetic process"/>
    <property type="evidence" value="ECO:0007669"/>
    <property type="project" value="UniProtKB-KW"/>
</dbReference>
<dbReference type="InterPro" id="IPR054692">
    <property type="entry name" value="LeuA-like_post-cat"/>
</dbReference>
<name>A0A1V2LQ19_PICKU</name>
<dbReference type="Pfam" id="PF22615">
    <property type="entry name" value="IPMS_D2"/>
    <property type="match status" value="1"/>
</dbReference>
<dbReference type="InterPro" id="IPR036230">
    <property type="entry name" value="LeuA_allosteric_dom_sf"/>
</dbReference>
<evidence type="ECO:0000256" key="6">
    <source>
        <dbReference type="ARBA" id="ARBA00022605"/>
    </source>
</evidence>
<dbReference type="Gene3D" id="3.20.20.70">
    <property type="entry name" value="Aldolase class I"/>
    <property type="match status" value="1"/>
</dbReference>
<evidence type="ECO:0000256" key="7">
    <source>
        <dbReference type="ARBA" id="ARBA00022679"/>
    </source>
</evidence>
<dbReference type="Pfam" id="PF00682">
    <property type="entry name" value="HMGL-like"/>
    <property type="match status" value="1"/>
</dbReference>
<sequence length="1063" mass="118536">MGYQYQDNEEEVILRVRDSPEINISCILSKPESSNCPDTPRAAILVHGFGSHKNAVFLSKLARKLSKEQGVYTMRIDFINCGDSTKTGENGRTLQDDIDCINVVYKYLSTGGVHGKRLFVDTLVGHSRGVVDIFNWQLQHPEIYVPNLVACAGRFIGRGLLDSILANNPDYEEKGGRFISGFQDGAYRPVWVPYKEDESLFTLEMDTVKHVNKDTSTLLVYGTRENVIPLEDAARYNNTLAGRNTLKLIPGADHCFLGTEKLSPEQRRLSKLPVHKSGVVDYNFQVADEISEWLEVANVHKRFLEKARMVHPYLSRWHDVPGLSNFRDIGGYAVSNSNAYLQYSKIYRCDDLTGVSLGTVAHLKRLEIAKVYDCSSCGTRDPGSLLQENNIDYVCRANRTPDEMHALIYKQIRDHPMDPLVIINDSELILSLMVVAGVDPLLVAQEALLYSSSSFRGATLGTVYTCVLNAIANLSLDNMFKQTRAVLKEAVKLTYKNMLRDPSTKYSRAQRIKLPDRTWPDKVIEKAPRWLSTDLRDGNQSLPDPMSVEQKKEYFHKLLEIGFKEIEVSFPSASQTDFDFTRYAVENCPDDVALQCLVQSREHLIRRTVDSLKGAPTAIVHTYLATSDLFRDVVFKMSQREALEKAVETAKLVKSLTKDDPSLQDTKWVYQFSPECFSDTPPEFALEICEAVKAAWEPTVDNPIIFNLPATVEVASPNVYADQVEYFCRNISEREKVVVSLHCHNDRGCGVAAIELGLLAGADRVEGCLFGNGERTGNVDLTTVALNMYTDGISPNLDFSDIQGLIDVVERGNKIPIHERAPYGGSLVVCAFSGSHQDAIKKGFIAHEARQAKGDTRWLMPYLPLDPKDIGRSYEAVIRVNSQSGKGGAAWIVQKATGLDLPRQLQILFSKVVQEKADSIGQELKSEEIVSLLNETYNVDSKFANSLKLEDYKYDKKSDEVTNVFAIINLNGEQYNISGTGNGPISSLLNAFGKFFKTEFEVDEYSEHSVGQGSKVKAASYIKIECAGTSQWGIGSHESITKSSVNSIISVINSLLNKNVISK</sequence>
<dbReference type="CDD" id="cd07942">
    <property type="entry name" value="DRE_TIM_LeuA"/>
    <property type="match status" value="1"/>
</dbReference>
<dbReference type="Pfam" id="PF08502">
    <property type="entry name" value="LeuA_dimer"/>
    <property type="match status" value="1"/>
</dbReference>
<dbReference type="PROSITE" id="PS00816">
    <property type="entry name" value="AIPM_HOMOCIT_SYNTH_2"/>
    <property type="match status" value="1"/>
</dbReference>
<evidence type="ECO:0000256" key="9">
    <source>
        <dbReference type="ARBA" id="ARBA00023304"/>
    </source>
</evidence>
<dbReference type="GO" id="GO:0005739">
    <property type="term" value="C:mitochondrion"/>
    <property type="evidence" value="ECO:0007669"/>
    <property type="project" value="TreeGrafter"/>
</dbReference>
<keyword evidence="8" id="KW-0479">Metal-binding</keyword>
<dbReference type="SMART" id="SM00917">
    <property type="entry name" value="LeuA_dimer"/>
    <property type="match status" value="1"/>
</dbReference>
<evidence type="ECO:0000256" key="4">
    <source>
        <dbReference type="ARBA" id="ARBA00012973"/>
    </source>
</evidence>
<dbReference type="EMBL" id="MQVM01000007">
    <property type="protein sequence ID" value="ONH75218.1"/>
    <property type="molecule type" value="Genomic_DNA"/>
</dbReference>
<dbReference type="Pfam" id="PF13350">
    <property type="entry name" value="Y_phosphatase3"/>
    <property type="match status" value="1"/>
</dbReference>
<dbReference type="HAMAP" id="MF_00572">
    <property type="entry name" value="LeuA_type2"/>
    <property type="match status" value="1"/>
</dbReference>
<accession>A0A1V2LQ19</accession>
<dbReference type="Gene3D" id="3.90.190.10">
    <property type="entry name" value="Protein tyrosine phosphatase superfamily"/>
    <property type="match status" value="1"/>
</dbReference>
<dbReference type="PROSITE" id="PS00815">
    <property type="entry name" value="AIPM_HOMOCIT_SYNTH_1"/>
    <property type="match status" value="1"/>
</dbReference>
<dbReference type="InterPro" id="IPR002034">
    <property type="entry name" value="AIPM/Hcit_synth_CS"/>
</dbReference>
<dbReference type="VEuPathDB" id="FungiDB:C5L36_0D05520"/>
<comment type="caution">
    <text evidence="11">The sequence shown here is derived from an EMBL/GenBank/DDBJ whole genome shotgun (WGS) entry which is preliminary data.</text>
</comment>
<keyword evidence="5" id="KW-0432">Leucine biosynthesis</keyword>
<evidence type="ECO:0000256" key="5">
    <source>
        <dbReference type="ARBA" id="ARBA00022430"/>
    </source>
</evidence>
<proteinExistence type="inferred from homology"/>
<comment type="cofactor">
    <cofactor evidence="1">
        <name>a divalent metal cation</name>
        <dbReference type="ChEBI" id="CHEBI:60240"/>
    </cofactor>
</comment>
<dbReference type="PANTHER" id="PTHR46911">
    <property type="match status" value="1"/>
</dbReference>
<dbReference type="InterPro" id="IPR026893">
    <property type="entry name" value="Tyr/Ser_Pase_IphP-type"/>
</dbReference>
<dbReference type="InterPro" id="IPR029058">
    <property type="entry name" value="AB_hydrolase_fold"/>
</dbReference>
<protein>
    <recommendedName>
        <fullName evidence="4">2-isopropylmalate synthase</fullName>
        <ecNumber evidence="4">2.3.3.13</ecNumber>
    </recommendedName>
</protein>
<dbReference type="AlphaFoldDB" id="A0A1V2LQ19"/>
<evidence type="ECO:0000256" key="3">
    <source>
        <dbReference type="ARBA" id="ARBA00009767"/>
    </source>
</evidence>
<dbReference type="SUPFAM" id="SSF53474">
    <property type="entry name" value="alpha/beta-Hydrolases"/>
    <property type="match status" value="1"/>
</dbReference>
<dbReference type="InterPro" id="IPR029021">
    <property type="entry name" value="Prot-tyrosine_phosphatase-like"/>
</dbReference>
<organism evidence="11 12">
    <name type="scientific">Pichia kudriavzevii</name>
    <name type="common">Yeast</name>
    <name type="synonym">Issatchenkia orientalis</name>
    <dbReference type="NCBI Taxonomy" id="4909"/>
    <lineage>
        <taxon>Eukaryota</taxon>
        <taxon>Fungi</taxon>
        <taxon>Dikarya</taxon>
        <taxon>Ascomycota</taxon>
        <taxon>Saccharomycotina</taxon>
        <taxon>Pichiomycetes</taxon>
        <taxon>Pichiales</taxon>
        <taxon>Pichiaceae</taxon>
        <taxon>Pichia</taxon>
    </lineage>
</organism>
<comment type="similarity">
    <text evidence="3">Belongs to the alpha-IPM synthase/homocitrate synthase family. LeuA type 2 subfamily.</text>
</comment>